<evidence type="ECO:0000256" key="10">
    <source>
        <dbReference type="SAM" id="Phobius"/>
    </source>
</evidence>
<evidence type="ECO:0000256" key="7">
    <source>
        <dbReference type="ARBA" id="ARBA00022927"/>
    </source>
</evidence>
<keyword evidence="7" id="KW-0653">Protein transport</keyword>
<evidence type="ECO:0000256" key="6">
    <source>
        <dbReference type="ARBA" id="ARBA00022692"/>
    </source>
</evidence>
<dbReference type="AlphaFoldDB" id="A0A4R5W4Q3"/>
<keyword evidence="9 10" id="KW-0472">Membrane</keyword>
<evidence type="ECO:0000313" key="11">
    <source>
        <dbReference type="EMBL" id="TDK68077.1"/>
    </source>
</evidence>
<dbReference type="Proteomes" id="UP000294829">
    <property type="component" value="Unassembled WGS sequence"/>
</dbReference>
<sequence length="168" mass="18724">MTQFKTVLMDSFSHFWDARQERERRYLTIGAGLFVLMLVYLIAIDPALTGREQLRKSLPILHQQAAQMQQYAQQYAALPSADSRHEVSRDMVESSMAQQGIKAQTLSVNDNVVRAQINSTSMSSLQAWLLDMQKSSSLFVEEIKITGLEGGLVSATLVLRQTGGSNSN</sequence>
<dbReference type="OrthoDB" id="8563628at2"/>
<dbReference type="GO" id="GO:0015627">
    <property type="term" value="C:type II protein secretion system complex"/>
    <property type="evidence" value="ECO:0007669"/>
    <property type="project" value="InterPro"/>
</dbReference>
<dbReference type="SUPFAM" id="SSF103054">
    <property type="entry name" value="General secretion pathway protein M, EpsM"/>
    <property type="match status" value="1"/>
</dbReference>
<accession>A0A4R5W4Q3</accession>
<dbReference type="Gene3D" id="3.30.1360.100">
    <property type="entry name" value="General secretion pathway protein M, EpsM"/>
    <property type="match status" value="1"/>
</dbReference>
<dbReference type="InterPro" id="IPR007690">
    <property type="entry name" value="T2SS_GspM"/>
</dbReference>
<evidence type="ECO:0000256" key="4">
    <source>
        <dbReference type="ARBA" id="ARBA00022475"/>
    </source>
</evidence>
<protein>
    <submittedName>
        <fullName evidence="11">Type II secretion system protein M</fullName>
    </submittedName>
</protein>
<dbReference type="GO" id="GO:0005886">
    <property type="term" value="C:plasma membrane"/>
    <property type="evidence" value="ECO:0007669"/>
    <property type="project" value="UniProtKB-SubCell"/>
</dbReference>
<dbReference type="InterPro" id="IPR023229">
    <property type="entry name" value="T2SS_M_periplasmic_sf"/>
</dbReference>
<dbReference type="EMBL" id="SMYL01000001">
    <property type="protein sequence ID" value="TDK68077.1"/>
    <property type="molecule type" value="Genomic_DNA"/>
</dbReference>
<evidence type="ECO:0000256" key="3">
    <source>
        <dbReference type="ARBA" id="ARBA00022448"/>
    </source>
</evidence>
<name>A0A4R5W4Q3_9BURK</name>
<evidence type="ECO:0000256" key="5">
    <source>
        <dbReference type="ARBA" id="ARBA00022519"/>
    </source>
</evidence>
<keyword evidence="6 10" id="KW-0812">Transmembrane</keyword>
<dbReference type="RefSeq" id="WP_133324387.1">
    <property type="nucleotide sequence ID" value="NZ_SMYL01000001.1"/>
</dbReference>
<evidence type="ECO:0000313" key="12">
    <source>
        <dbReference type="Proteomes" id="UP000294829"/>
    </source>
</evidence>
<dbReference type="GO" id="GO:0015628">
    <property type="term" value="P:protein secretion by the type II secretion system"/>
    <property type="evidence" value="ECO:0007669"/>
    <property type="project" value="InterPro"/>
</dbReference>
<evidence type="ECO:0000256" key="1">
    <source>
        <dbReference type="ARBA" id="ARBA00004377"/>
    </source>
</evidence>
<organism evidence="11 12">
    <name type="scientific">Sapientia aquatica</name>
    <dbReference type="NCBI Taxonomy" id="1549640"/>
    <lineage>
        <taxon>Bacteria</taxon>
        <taxon>Pseudomonadati</taxon>
        <taxon>Pseudomonadota</taxon>
        <taxon>Betaproteobacteria</taxon>
        <taxon>Burkholderiales</taxon>
        <taxon>Oxalobacteraceae</taxon>
        <taxon>Sapientia</taxon>
    </lineage>
</organism>
<evidence type="ECO:0000256" key="8">
    <source>
        <dbReference type="ARBA" id="ARBA00022989"/>
    </source>
</evidence>
<keyword evidence="3" id="KW-0813">Transport</keyword>
<comment type="subcellular location">
    <subcellularLocation>
        <location evidence="1">Cell inner membrane</location>
        <topology evidence="1">Single-pass membrane protein</topology>
    </subcellularLocation>
</comment>
<keyword evidence="8 10" id="KW-1133">Transmembrane helix</keyword>
<keyword evidence="4" id="KW-1003">Cell membrane</keyword>
<keyword evidence="12" id="KW-1185">Reference proteome</keyword>
<proteinExistence type="inferred from homology"/>
<comment type="caution">
    <text evidence="11">The sequence shown here is derived from an EMBL/GenBank/DDBJ whole genome shotgun (WGS) entry which is preliminary data.</text>
</comment>
<evidence type="ECO:0000256" key="2">
    <source>
        <dbReference type="ARBA" id="ARBA00010637"/>
    </source>
</evidence>
<gene>
    <name evidence="11" type="ORF">E2I14_00525</name>
</gene>
<dbReference type="Pfam" id="PF04612">
    <property type="entry name" value="T2SSM"/>
    <property type="match status" value="1"/>
</dbReference>
<reference evidence="11 12" key="1">
    <citation type="submission" date="2019-03" db="EMBL/GenBank/DDBJ databases">
        <title>Sapientia aquatica gen. nov., sp. nov., isolated from a crater lake.</title>
        <authorList>
            <person name="Felfoldi T."/>
            <person name="Szabo A."/>
            <person name="Toth E."/>
            <person name="Schumann P."/>
            <person name="Keki Z."/>
            <person name="Marialigeti K."/>
            <person name="Mathe I."/>
        </authorList>
    </citation>
    <scope>NUCLEOTIDE SEQUENCE [LARGE SCALE GENOMIC DNA]</scope>
    <source>
        <strain evidence="11 12">SA-152</strain>
    </source>
</reference>
<feature type="transmembrane region" description="Helical" evidence="10">
    <location>
        <begin position="26"/>
        <end position="48"/>
    </location>
</feature>
<comment type="similarity">
    <text evidence="2">Belongs to the GSP M family.</text>
</comment>
<keyword evidence="5" id="KW-0997">Cell inner membrane</keyword>
<evidence type="ECO:0000256" key="9">
    <source>
        <dbReference type="ARBA" id="ARBA00023136"/>
    </source>
</evidence>